<organism evidence="6 7">
    <name type="scientific">Mycolicibacterium litorale</name>
    <dbReference type="NCBI Taxonomy" id="758802"/>
    <lineage>
        <taxon>Bacteria</taxon>
        <taxon>Bacillati</taxon>
        <taxon>Actinomycetota</taxon>
        <taxon>Actinomycetes</taxon>
        <taxon>Mycobacteriales</taxon>
        <taxon>Mycobacteriaceae</taxon>
        <taxon>Mycolicibacterium</taxon>
    </lineage>
</organism>
<dbReference type="Pfam" id="PF04140">
    <property type="entry name" value="ICMT"/>
    <property type="match status" value="1"/>
</dbReference>
<evidence type="ECO:0008006" key="8">
    <source>
        <dbReference type="Google" id="ProtNLM"/>
    </source>
</evidence>
<evidence type="ECO:0000256" key="3">
    <source>
        <dbReference type="ARBA" id="ARBA00022989"/>
    </source>
</evidence>
<dbReference type="Proteomes" id="UP000515734">
    <property type="component" value="Chromosome"/>
</dbReference>
<evidence type="ECO:0000256" key="1">
    <source>
        <dbReference type="ARBA" id="ARBA00004141"/>
    </source>
</evidence>
<evidence type="ECO:0000313" key="6">
    <source>
        <dbReference type="EMBL" id="BCI53003.1"/>
    </source>
</evidence>
<evidence type="ECO:0000256" key="5">
    <source>
        <dbReference type="SAM" id="Phobius"/>
    </source>
</evidence>
<evidence type="ECO:0000256" key="2">
    <source>
        <dbReference type="ARBA" id="ARBA00022692"/>
    </source>
</evidence>
<protein>
    <recommendedName>
        <fullName evidence="8">Isoprenylcysteine carboxyl methyltransferase</fullName>
    </recommendedName>
</protein>
<keyword evidence="3 5" id="KW-1133">Transmembrane helix</keyword>
<sequence length="180" mass="19917">MYYLVILAVGVERLIELVVARRNAAWSFAHGGREFGRGHYPVMVAMHTLLLVSCVVEVWAAHRPFIPWLGWTMVAVVVAGTAVRWWCVSVLGRHWNPRLIVIPGAPLVRRGPYRWLHHPNYTAVVAEVAALPLIHSAWVTATVFSIANALVLTVRIRAENIALGYVATATEPAVGHHAKP</sequence>
<proteinExistence type="predicted"/>
<keyword evidence="2 5" id="KW-0812">Transmembrane</keyword>
<dbReference type="RefSeq" id="WP_185295745.1">
    <property type="nucleotide sequence ID" value="NZ_AP023287.1"/>
</dbReference>
<keyword evidence="4 5" id="KW-0472">Membrane</keyword>
<feature type="transmembrane region" description="Helical" evidence="5">
    <location>
        <begin position="42"/>
        <end position="62"/>
    </location>
</feature>
<feature type="transmembrane region" description="Helical" evidence="5">
    <location>
        <begin position="68"/>
        <end position="88"/>
    </location>
</feature>
<dbReference type="GO" id="GO:0004671">
    <property type="term" value="F:protein C-terminal S-isoprenylcysteine carboxyl O-methyltransferase activity"/>
    <property type="evidence" value="ECO:0007669"/>
    <property type="project" value="InterPro"/>
</dbReference>
<dbReference type="EMBL" id="AP023287">
    <property type="protein sequence ID" value="BCI53003.1"/>
    <property type="molecule type" value="Genomic_DNA"/>
</dbReference>
<gene>
    <name evidence="6" type="ORF">NIIDNTM18_22810</name>
</gene>
<dbReference type="InterPro" id="IPR007269">
    <property type="entry name" value="ICMT_MeTrfase"/>
</dbReference>
<reference evidence="6 7" key="1">
    <citation type="submission" date="2020-07" db="EMBL/GenBank/DDBJ databases">
        <title>Complete genome sequence of Mycolicibacterium litorale like strain isolated from cardiac implantable electronic device infection.</title>
        <authorList>
            <person name="Fukano H."/>
            <person name="Miyama H."/>
            <person name="Hoshino Y."/>
        </authorList>
    </citation>
    <scope>NUCLEOTIDE SEQUENCE [LARGE SCALE GENOMIC DNA]</scope>
    <source>
        <strain evidence="6 7">NIIDNTM18</strain>
    </source>
</reference>
<comment type="subcellular location">
    <subcellularLocation>
        <location evidence="1">Membrane</location>
        <topology evidence="1">Multi-pass membrane protein</topology>
    </subcellularLocation>
</comment>
<dbReference type="Gene3D" id="1.20.120.1630">
    <property type="match status" value="1"/>
</dbReference>
<dbReference type="GO" id="GO:0016020">
    <property type="term" value="C:membrane"/>
    <property type="evidence" value="ECO:0007669"/>
    <property type="project" value="UniProtKB-SubCell"/>
</dbReference>
<evidence type="ECO:0000313" key="7">
    <source>
        <dbReference type="Proteomes" id="UP000515734"/>
    </source>
</evidence>
<accession>A0A6S6NZP9</accession>
<dbReference type="AlphaFoldDB" id="A0A6S6NZP9"/>
<name>A0A6S6NZP9_9MYCO</name>
<evidence type="ECO:0000256" key="4">
    <source>
        <dbReference type="ARBA" id="ARBA00023136"/>
    </source>
</evidence>